<protein>
    <submittedName>
        <fullName evidence="1">Uncharacterized protein</fullName>
    </submittedName>
</protein>
<organism evidence="1 2">
    <name type="scientific">[Clostridium] leptum DSM 753</name>
    <dbReference type="NCBI Taxonomy" id="428125"/>
    <lineage>
        <taxon>Bacteria</taxon>
        <taxon>Bacillati</taxon>
        <taxon>Bacillota</taxon>
        <taxon>Clostridia</taxon>
        <taxon>Eubacteriales</taxon>
        <taxon>Oscillospiraceae</taxon>
        <taxon>Oscillospiraceae incertae sedis</taxon>
    </lineage>
</organism>
<reference evidence="1 2" key="1">
    <citation type="submission" date="2007-08" db="EMBL/GenBank/DDBJ databases">
        <title>Draft genome sequence of Clostridium leptum (DSM 753).</title>
        <authorList>
            <person name="Sudarsanam P."/>
            <person name="Ley R."/>
            <person name="Guruge J."/>
            <person name="Turnbaugh P.J."/>
            <person name="Mahowald M."/>
            <person name="Liep D."/>
            <person name="Gordon J."/>
        </authorList>
    </citation>
    <scope>NUCLEOTIDE SEQUENCE [LARGE SCALE GENOMIC DNA]</scope>
    <source>
        <strain evidence="1 2">DSM 753</strain>
    </source>
</reference>
<dbReference type="Proteomes" id="UP000003490">
    <property type="component" value="Unassembled WGS sequence"/>
</dbReference>
<gene>
    <name evidence="1" type="ORF">CLOLEP_03359</name>
</gene>
<sequence>MMQRCDKTDVFASSKGKSALRAFPCFVGFSEKTSRHCQGHNLLLA</sequence>
<proteinExistence type="predicted"/>
<evidence type="ECO:0000313" key="2">
    <source>
        <dbReference type="Proteomes" id="UP000003490"/>
    </source>
</evidence>
<comment type="caution">
    <text evidence="1">The sequence shown here is derived from an EMBL/GenBank/DDBJ whole genome shotgun (WGS) entry which is preliminary data.</text>
</comment>
<evidence type="ECO:0000313" key="1">
    <source>
        <dbReference type="EMBL" id="EDO59312.1"/>
    </source>
</evidence>
<dbReference type="EMBL" id="ABCB02000021">
    <property type="protein sequence ID" value="EDO59312.1"/>
    <property type="molecule type" value="Genomic_DNA"/>
</dbReference>
<dbReference type="HOGENOM" id="CLU_3198125_0_0_9"/>
<reference evidence="1 2" key="2">
    <citation type="submission" date="2007-08" db="EMBL/GenBank/DDBJ databases">
        <authorList>
            <person name="Fulton L."/>
            <person name="Clifton S."/>
            <person name="Fulton B."/>
            <person name="Xu J."/>
            <person name="Minx P."/>
            <person name="Pepin K.H."/>
            <person name="Johnson M."/>
            <person name="Thiruvilangam P."/>
            <person name="Bhonagiri V."/>
            <person name="Nash W.E."/>
            <person name="Wang C."/>
            <person name="Mardis E.R."/>
            <person name="Wilson R.K."/>
        </authorList>
    </citation>
    <scope>NUCLEOTIDE SEQUENCE [LARGE SCALE GENOMIC DNA]</scope>
    <source>
        <strain evidence="1 2">DSM 753</strain>
    </source>
</reference>
<dbReference type="AlphaFoldDB" id="A7VXN4"/>
<name>A7VXN4_9FIRM</name>
<accession>A7VXN4</accession>